<dbReference type="InParanoid" id="A0A2K1Z6G2"/>
<accession>A0A2K1Z6G2</accession>
<keyword evidence="2" id="KW-1185">Reference proteome</keyword>
<gene>
    <name evidence="1" type="ORF">POPTR_009G116500</name>
</gene>
<dbReference type="EMBL" id="CM009298">
    <property type="protein sequence ID" value="PNT20870.1"/>
    <property type="molecule type" value="Genomic_DNA"/>
</dbReference>
<evidence type="ECO:0000313" key="1">
    <source>
        <dbReference type="EMBL" id="PNT20870.1"/>
    </source>
</evidence>
<organism evidence="1 2">
    <name type="scientific">Populus trichocarpa</name>
    <name type="common">Western balsam poplar</name>
    <name type="synonym">Populus balsamifera subsp. trichocarpa</name>
    <dbReference type="NCBI Taxonomy" id="3694"/>
    <lineage>
        <taxon>Eukaryota</taxon>
        <taxon>Viridiplantae</taxon>
        <taxon>Streptophyta</taxon>
        <taxon>Embryophyta</taxon>
        <taxon>Tracheophyta</taxon>
        <taxon>Spermatophyta</taxon>
        <taxon>Magnoliopsida</taxon>
        <taxon>eudicotyledons</taxon>
        <taxon>Gunneridae</taxon>
        <taxon>Pentapetalae</taxon>
        <taxon>rosids</taxon>
        <taxon>fabids</taxon>
        <taxon>Malpighiales</taxon>
        <taxon>Salicaceae</taxon>
        <taxon>Saliceae</taxon>
        <taxon>Populus</taxon>
    </lineage>
</organism>
<proteinExistence type="predicted"/>
<name>A0A2K1Z6G2_POPTR</name>
<reference evidence="1 2" key="1">
    <citation type="journal article" date="2006" name="Science">
        <title>The genome of black cottonwood, Populus trichocarpa (Torr. &amp; Gray).</title>
        <authorList>
            <person name="Tuskan G.A."/>
            <person name="Difazio S."/>
            <person name="Jansson S."/>
            <person name="Bohlmann J."/>
            <person name="Grigoriev I."/>
            <person name="Hellsten U."/>
            <person name="Putnam N."/>
            <person name="Ralph S."/>
            <person name="Rombauts S."/>
            <person name="Salamov A."/>
            <person name="Schein J."/>
            <person name="Sterck L."/>
            <person name="Aerts A."/>
            <person name="Bhalerao R.R."/>
            <person name="Bhalerao R.P."/>
            <person name="Blaudez D."/>
            <person name="Boerjan W."/>
            <person name="Brun A."/>
            <person name="Brunner A."/>
            <person name="Busov V."/>
            <person name="Campbell M."/>
            <person name="Carlson J."/>
            <person name="Chalot M."/>
            <person name="Chapman J."/>
            <person name="Chen G.L."/>
            <person name="Cooper D."/>
            <person name="Coutinho P.M."/>
            <person name="Couturier J."/>
            <person name="Covert S."/>
            <person name="Cronk Q."/>
            <person name="Cunningham R."/>
            <person name="Davis J."/>
            <person name="Degroeve S."/>
            <person name="Dejardin A."/>
            <person name="Depamphilis C."/>
            <person name="Detter J."/>
            <person name="Dirks B."/>
            <person name="Dubchak I."/>
            <person name="Duplessis S."/>
            <person name="Ehlting J."/>
            <person name="Ellis B."/>
            <person name="Gendler K."/>
            <person name="Goodstein D."/>
            <person name="Gribskov M."/>
            <person name="Grimwood J."/>
            <person name="Groover A."/>
            <person name="Gunter L."/>
            <person name="Hamberger B."/>
            <person name="Heinze B."/>
            <person name="Helariutta Y."/>
            <person name="Henrissat B."/>
            <person name="Holligan D."/>
            <person name="Holt R."/>
            <person name="Huang W."/>
            <person name="Islam-Faridi N."/>
            <person name="Jones S."/>
            <person name="Jones-Rhoades M."/>
            <person name="Jorgensen R."/>
            <person name="Joshi C."/>
            <person name="Kangasjarvi J."/>
            <person name="Karlsson J."/>
            <person name="Kelleher C."/>
            <person name="Kirkpatrick R."/>
            <person name="Kirst M."/>
            <person name="Kohler A."/>
            <person name="Kalluri U."/>
            <person name="Larimer F."/>
            <person name="Leebens-Mack J."/>
            <person name="Leple J.C."/>
            <person name="Locascio P."/>
            <person name="Lou Y."/>
            <person name="Lucas S."/>
            <person name="Martin F."/>
            <person name="Montanini B."/>
            <person name="Napoli C."/>
            <person name="Nelson D.R."/>
            <person name="Nelson C."/>
            <person name="Nieminen K."/>
            <person name="Nilsson O."/>
            <person name="Pereda V."/>
            <person name="Peter G."/>
            <person name="Philippe R."/>
            <person name="Pilate G."/>
            <person name="Poliakov A."/>
            <person name="Razumovskaya J."/>
            <person name="Richardson P."/>
            <person name="Rinaldi C."/>
            <person name="Ritland K."/>
            <person name="Rouze P."/>
            <person name="Ryaboy D."/>
            <person name="Schmutz J."/>
            <person name="Schrader J."/>
            <person name="Segerman B."/>
            <person name="Shin H."/>
            <person name="Siddiqui A."/>
            <person name="Sterky F."/>
            <person name="Terry A."/>
            <person name="Tsai C.J."/>
            <person name="Uberbacher E."/>
            <person name="Unneberg P."/>
            <person name="Vahala J."/>
            <person name="Wall K."/>
            <person name="Wessler S."/>
            <person name="Yang G."/>
            <person name="Yin T."/>
            <person name="Douglas C."/>
            <person name="Marra M."/>
            <person name="Sandberg G."/>
            <person name="Van de Peer Y."/>
            <person name="Rokhsar D."/>
        </authorList>
    </citation>
    <scope>NUCLEOTIDE SEQUENCE [LARGE SCALE GENOMIC DNA]</scope>
    <source>
        <strain evidence="2">cv. Nisqually</strain>
    </source>
</reference>
<evidence type="ECO:0000313" key="2">
    <source>
        <dbReference type="Proteomes" id="UP000006729"/>
    </source>
</evidence>
<dbReference type="Proteomes" id="UP000006729">
    <property type="component" value="Chromosome 9"/>
</dbReference>
<dbReference type="AlphaFoldDB" id="A0A2K1Z6G2"/>
<sequence length="73" mass="8286">MKTQSMQGVSLIPFSSYRFPHSCSRYFQLIITDSPTSVWPESYDHDSFKLTLGPSSFISTASRLDALLSKKQH</sequence>
<protein>
    <submittedName>
        <fullName evidence="1">Uncharacterized protein</fullName>
    </submittedName>
</protein>